<evidence type="ECO:0000313" key="4">
    <source>
        <dbReference type="Proteomes" id="UP000231279"/>
    </source>
</evidence>
<dbReference type="Proteomes" id="UP000231279">
    <property type="component" value="Unassembled WGS sequence"/>
</dbReference>
<keyword evidence="4" id="KW-1185">Reference proteome</keyword>
<dbReference type="InterPro" id="IPR013187">
    <property type="entry name" value="F-box-assoc_dom_typ3"/>
</dbReference>
<dbReference type="SUPFAM" id="SSF81383">
    <property type="entry name" value="F-box domain"/>
    <property type="match status" value="1"/>
</dbReference>
<dbReference type="PANTHER" id="PTHR35546:SF115">
    <property type="entry name" value="F-BOX DOMAIN-CONTAINING PROTEIN"/>
    <property type="match status" value="1"/>
</dbReference>
<feature type="domain" description="F-box" evidence="1">
    <location>
        <begin position="16"/>
        <end position="48"/>
    </location>
</feature>
<dbReference type="NCBIfam" id="TIGR01640">
    <property type="entry name" value="F_box_assoc_1"/>
    <property type="match status" value="1"/>
</dbReference>
<reference evidence="4" key="1">
    <citation type="journal article" date="2018" name="Gigascience">
        <title>Genome assembly of the Pink Ipe (Handroanthus impetiginosus, Bignoniaceae), a highly valued, ecologically keystone Neotropical timber forest tree.</title>
        <authorList>
            <person name="Silva-Junior O.B."/>
            <person name="Grattapaglia D."/>
            <person name="Novaes E."/>
            <person name="Collevatti R.G."/>
        </authorList>
    </citation>
    <scope>NUCLEOTIDE SEQUENCE [LARGE SCALE GENOMIC DNA]</scope>
    <source>
        <strain evidence="4">cv. UFG-1</strain>
    </source>
</reference>
<feature type="domain" description="F-box associated beta-propeller type 3" evidence="2">
    <location>
        <begin position="107"/>
        <end position="269"/>
    </location>
</feature>
<dbReference type="EMBL" id="NKXS01001108">
    <property type="protein sequence ID" value="PIN20537.1"/>
    <property type="molecule type" value="Genomic_DNA"/>
</dbReference>
<dbReference type="InterPro" id="IPR036047">
    <property type="entry name" value="F-box-like_dom_sf"/>
</dbReference>
<evidence type="ECO:0000259" key="1">
    <source>
        <dbReference type="Pfam" id="PF00646"/>
    </source>
</evidence>
<accession>A0A2G9HSP7</accession>
<evidence type="ECO:0000259" key="2">
    <source>
        <dbReference type="Pfam" id="PF08268"/>
    </source>
</evidence>
<protein>
    <submittedName>
        <fullName evidence="3">Uncharacterized protein</fullName>
    </submittedName>
</protein>
<dbReference type="InterPro" id="IPR017451">
    <property type="entry name" value="F-box-assoc_interact_dom"/>
</dbReference>
<evidence type="ECO:0000313" key="3">
    <source>
        <dbReference type="EMBL" id="PIN20537.1"/>
    </source>
</evidence>
<organism evidence="3 4">
    <name type="scientific">Handroanthus impetiginosus</name>
    <dbReference type="NCBI Taxonomy" id="429701"/>
    <lineage>
        <taxon>Eukaryota</taxon>
        <taxon>Viridiplantae</taxon>
        <taxon>Streptophyta</taxon>
        <taxon>Embryophyta</taxon>
        <taxon>Tracheophyta</taxon>
        <taxon>Spermatophyta</taxon>
        <taxon>Magnoliopsida</taxon>
        <taxon>eudicotyledons</taxon>
        <taxon>Gunneridae</taxon>
        <taxon>Pentapetalae</taxon>
        <taxon>asterids</taxon>
        <taxon>lamiids</taxon>
        <taxon>Lamiales</taxon>
        <taxon>Bignoniaceae</taxon>
        <taxon>Crescentiina</taxon>
        <taxon>Tabebuia alliance</taxon>
        <taxon>Handroanthus</taxon>
    </lineage>
</organism>
<gene>
    <name evidence="3" type="ORF">CDL12_06779</name>
</gene>
<dbReference type="InterPro" id="IPR001810">
    <property type="entry name" value="F-box_dom"/>
</dbReference>
<dbReference type="AlphaFoldDB" id="A0A2G9HSP7"/>
<dbReference type="InterPro" id="IPR055290">
    <property type="entry name" value="At3g26010-like"/>
</dbReference>
<name>A0A2G9HSP7_9LAMI</name>
<dbReference type="STRING" id="429701.A0A2G9HSP7"/>
<proteinExistence type="predicted"/>
<dbReference type="Pfam" id="PF08268">
    <property type="entry name" value="FBA_3"/>
    <property type="match status" value="1"/>
</dbReference>
<dbReference type="OrthoDB" id="605328at2759"/>
<comment type="caution">
    <text evidence="3">The sequence shown here is derived from an EMBL/GenBank/DDBJ whole genome shotgun (WGS) entry which is preliminary data.</text>
</comment>
<dbReference type="Pfam" id="PF00646">
    <property type="entry name" value="F-box"/>
    <property type="match status" value="1"/>
</dbReference>
<dbReference type="Gene3D" id="1.20.1280.50">
    <property type="match status" value="1"/>
</dbReference>
<sequence length="406" mass="46463">MITNTQKSAEEIASNEDLLILILLHLPVKSLLRFKCVSKQWLNLISIPFFSQKHSLKNHTSSTSGLFLYLCPSITYLSLEIQNSDSMPSFGPVSIFDFLKITPYATNLTILSSCNGLFLCLLVSPPWNDVIYFVSNPTTKKSTPLPLLKMLAKKPIVNMDLAFDPRESPHYKVICIRHLNPPDGPEFEIQIFSSETGSWRICQGPFLNISRGIRFRGGIYWNKGIHYLNSWGGNSFYFNVEEESLRTLPMPPMQSEVHTMKRSWYMGQSGGHLHLVDIQTNITRASCIDVYELLRDYSGWSVRYRVDLSAMESALPDMVQYFGSDSSMEESERIRLGKYYTFSVLSVVQKEGENIFELVLSIPKKIVTYNPRENASKLLVCFGDERDRVAYEWQNIIHYTETVSPI</sequence>
<dbReference type="PANTHER" id="PTHR35546">
    <property type="entry name" value="F-BOX PROTEIN INTERACTION DOMAIN PROTEIN-RELATED"/>
    <property type="match status" value="1"/>
</dbReference>